<organism evidence="3 4">
    <name type="scientific">Trapa natans</name>
    <name type="common">Water chestnut</name>
    <dbReference type="NCBI Taxonomy" id="22666"/>
    <lineage>
        <taxon>Eukaryota</taxon>
        <taxon>Viridiplantae</taxon>
        <taxon>Streptophyta</taxon>
        <taxon>Embryophyta</taxon>
        <taxon>Tracheophyta</taxon>
        <taxon>Spermatophyta</taxon>
        <taxon>Magnoliopsida</taxon>
        <taxon>eudicotyledons</taxon>
        <taxon>Gunneridae</taxon>
        <taxon>Pentapetalae</taxon>
        <taxon>rosids</taxon>
        <taxon>malvids</taxon>
        <taxon>Myrtales</taxon>
        <taxon>Lythraceae</taxon>
        <taxon>Trapa</taxon>
    </lineage>
</organism>
<name>A0AAN7KAA2_TRANT</name>
<feature type="compositionally biased region" description="Polar residues" evidence="1">
    <location>
        <begin position="206"/>
        <end position="220"/>
    </location>
</feature>
<dbReference type="Proteomes" id="UP001346149">
    <property type="component" value="Unassembled WGS sequence"/>
</dbReference>
<evidence type="ECO:0000256" key="1">
    <source>
        <dbReference type="SAM" id="MobiDB-lite"/>
    </source>
</evidence>
<sequence length="282" mass="31674">MEDWWKRAKTFAEEAAKKSQTIANSTRITDLISETTKKSKDLALEASKAADQLKVAALKQADQLRSISEVVAPQIVATFSGSEPDLDAEKLGVTSDLRDFVKGFTATTFQSFPIQEDEPQASDAPPVASNVRQDLNEWQAKHATLVLTTVKEISKLRYELCPRIMKERRFWRIYFTLVNTYVSPYEKKYIEEARLKAEEQAKENKQIQPTAEESQKSQLTGRVIDSKVSASSSNQQDLDSFLLGDLDDSDGGSDDGEVSFSDDFDKIDNLEDEDEEGQKKLT</sequence>
<evidence type="ECO:0000313" key="3">
    <source>
        <dbReference type="EMBL" id="KAK4762732.1"/>
    </source>
</evidence>
<gene>
    <name evidence="3" type="ORF">SAY86_008500</name>
</gene>
<evidence type="ECO:0000313" key="4">
    <source>
        <dbReference type="Proteomes" id="UP001346149"/>
    </source>
</evidence>
<dbReference type="AlphaFoldDB" id="A0AAN7KAA2"/>
<dbReference type="SMART" id="SM00751">
    <property type="entry name" value="BSD"/>
    <property type="match status" value="1"/>
</dbReference>
<reference evidence="3 4" key="1">
    <citation type="journal article" date="2023" name="Hortic Res">
        <title>Pangenome of water caltrop reveals structural variations and asymmetric subgenome divergence after allopolyploidization.</title>
        <authorList>
            <person name="Zhang X."/>
            <person name="Chen Y."/>
            <person name="Wang L."/>
            <person name="Yuan Y."/>
            <person name="Fang M."/>
            <person name="Shi L."/>
            <person name="Lu R."/>
            <person name="Comes H.P."/>
            <person name="Ma Y."/>
            <person name="Chen Y."/>
            <person name="Huang G."/>
            <person name="Zhou Y."/>
            <person name="Zheng Z."/>
            <person name="Qiu Y."/>
        </authorList>
    </citation>
    <scope>NUCLEOTIDE SEQUENCE [LARGE SCALE GENOMIC DNA]</scope>
    <source>
        <strain evidence="3">F231</strain>
    </source>
</reference>
<comment type="caution">
    <text evidence="3">The sequence shown here is derived from an EMBL/GenBank/DDBJ whole genome shotgun (WGS) entry which is preliminary data.</text>
</comment>
<dbReference type="Gene3D" id="1.10.3970.10">
    <property type="entry name" value="BSD domain"/>
    <property type="match status" value="1"/>
</dbReference>
<keyword evidence="4" id="KW-1185">Reference proteome</keyword>
<protein>
    <recommendedName>
        <fullName evidence="2">BSD domain-containing protein</fullName>
    </recommendedName>
</protein>
<feature type="compositionally biased region" description="Acidic residues" evidence="1">
    <location>
        <begin position="245"/>
        <end position="262"/>
    </location>
</feature>
<dbReference type="PANTHER" id="PTHR31923:SF36">
    <property type="entry name" value="BSD DOMAIN-CONTAINING PROTEIN"/>
    <property type="match status" value="1"/>
</dbReference>
<feature type="domain" description="BSD" evidence="2">
    <location>
        <begin position="137"/>
        <end position="182"/>
    </location>
</feature>
<accession>A0AAN7KAA2</accession>
<dbReference type="EMBL" id="JAXQNO010000024">
    <property type="protein sequence ID" value="KAK4762732.1"/>
    <property type="molecule type" value="Genomic_DNA"/>
</dbReference>
<dbReference type="PANTHER" id="PTHR31923">
    <property type="entry name" value="BSD DOMAIN-CONTAINING PROTEIN"/>
    <property type="match status" value="1"/>
</dbReference>
<dbReference type="InterPro" id="IPR035925">
    <property type="entry name" value="BSD_dom_sf"/>
</dbReference>
<dbReference type="Pfam" id="PF03909">
    <property type="entry name" value="BSD"/>
    <property type="match status" value="1"/>
</dbReference>
<dbReference type="InterPro" id="IPR005607">
    <property type="entry name" value="BSD_dom"/>
</dbReference>
<dbReference type="SUPFAM" id="SSF140383">
    <property type="entry name" value="BSD domain-like"/>
    <property type="match status" value="1"/>
</dbReference>
<evidence type="ECO:0000259" key="2">
    <source>
        <dbReference type="PROSITE" id="PS50858"/>
    </source>
</evidence>
<dbReference type="PROSITE" id="PS50858">
    <property type="entry name" value="BSD"/>
    <property type="match status" value="1"/>
</dbReference>
<feature type="region of interest" description="Disordered" evidence="1">
    <location>
        <begin position="201"/>
        <end position="282"/>
    </location>
</feature>
<proteinExistence type="predicted"/>